<keyword evidence="1" id="KW-0472">Membrane</keyword>
<accession>A0A846MJ09</accession>
<dbReference type="AlphaFoldDB" id="A0A846MJ09"/>
<keyword evidence="1" id="KW-0812">Transmembrane</keyword>
<name>A0A846MJ09_9BACL</name>
<protein>
    <submittedName>
        <fullName evidence="2">Uncharacterized protein</fullName>
    </submittedName>
</protein>
<dbReference type="EMBL" id="JAASRS010000001">
    <property type="protein sequence ID" value="NIK15616.1"/>
    <property type="molecule type" value="Genomic_DNA"/>
</dbReference>
<evidence type="ECO:0000313" key="3">
    <source>
        <dbReference type="Proteomes" id="UP000532769"/>
    </source>
</evidence>
<dbReference type="Proteomes" id="UP000532769">
    <property type="component" value="Unassembled WGS sequence"/>
</dbReference>
<comment type="caution">
    <text evidence="2">The sequence shown here is derived from an EMBL/GenBank/DDBJ whole genome shotgun (WGS) entry which is preliminary data.</text>
</comment>
<gene>
    <name evidence="2" type="ORF">BDD39_002126</name>
</gene>
<sequence length="43" mass="5082">MDEKGYSLVVTLLMITIFFFARFNDFICLHLSGKIYRSARARH</sequence>
<feature type="transmembrane region" description="Helical" evidence="1">
    <location>
        <begin position="6"/>
        <end position="32"/>
    </location>
</feature>
<organism evidence="2 3">
    <name type="scientific">Saccharococcus thermophilus</name>
    <dbReference type="NCBI Taxonomy" id="29396"/>
    <lineage>
        <taxon>Bacteria</taxon>
        <taxon>Bacillati</taxon>
        <taxon>Bacillota</taxon>
        <taxon>Bacilli</taxon>
        <taxon>Bacillales</taxon>
        <taxon>Anoxybacillaceae</taxon>
        <taxon>Saccharococcus</taxon>
    </lineage>
</organism>
<evidence type="ECO:0000313" key="2">
    <source>
        <dbReference type="EMBL" id="NIK15616.1"/>
    </source>
</evidence>
<evidence type="ECO:0000256" key="1">
    <source>
        <dbReference type="SAM" id="Phobius"/>
    </source>
</evidence>
<reference evidence="2 3" key="1">
    <citation type="submission" date="2020-03" db="EMBL/GenBank/DDBJ databases">
        <title>Genomic Encyclopedia of Archaeal and Bacterial Type Strains, Phase II (KMG-II): from individual species to whole genera.</title>
        <authorList>
            <person name="Goeker M."/>
        </authorList>
    </citation>
    <scope>NUCLEOTIDE SEQUENCE [LARGE SCALE GENOMIC DNA]</scope>
    <source>
        <strain evidence="2 3">DSM 4749</strain>
    </source>
</reference>
<keyword evidence="3" id="KW-1185">Reference proteome</keyword>
<keyword evidence="1" id="KW-1133">Transmembrane helix</keyword>
<proteinExistence type="predicted"/>